<evidence type="ECO:0000256" key="1">
    <source>
        <dbReference type="SAM" id="MobiDB-lite"/>
    </source>
</evidence>
<evidence type="ECO:0000313" key="2">
    <source>
        <dbReference type="EMBL" id="CCX30566.1"/>
    </source>
</evidence>
<name>U4LT41_PYROM</name>
<feature type="region of interest" description="Disordered" evidence="1">
    <location>
        <begin position="607"/>
        <end position="630"/>
    </location>
</feature>
<feature type="region of interest" description="Disordered" evidence="1">
    <location>
        <begin position="539"/>
        <end position="565"/>
    </location>
</feature>
<proteinExistence type="predicted"/>
<reference evidence="2 3" key="1">
    <citation type="journal article" date="2013" name="PLoS Genet.">
        <title>The genome and development-dependent transcriptomes of Pyronema confluens: a window into fungal evolution.</title>
        <authorList>
            <person name="Traeger S."/>
            <person name="Altegoer F."/>
            <person name="Freitag M."/>
            <person name="Gabaldon T."/>
            <person name="Kempken F."/>
            <person name="Kumar A."/>
            <person name="Marcet-Houben M."/>
            <person name="Poggeler S."/>
            <person name="Stajich J.E."/>
            <person name="Nowrousian M."/>
        </authorList>
    </citation>
    <scope>NUCLEOTIDE SEQUENCE [LARGE SCALE GENOMIC DNA]</scope>
    <source>
        <strain evidence="3">CBS 100304</strain>
        <tissue evidence="2">Vegetative mycelium</tissue>
    </source>
</reference>
<dbReference type="OrthoDB" id="5431159at2759"/>
<gene>
    <name evidence="2" type="ORF">PCON_08765</name>
</gene>
<feature type="region of interest" description="Disordered" evidence="1">
    <location>
        <begin position="767"/>
        <end position="807"/>
    </location>
</feature>
<evidence type="ECO:0000313" key="3">
    <source>
        <dbReference type="Proteomes" id="UP000018144"/>
    </source>
</evidence>
<sequence>MDAFPLRTPNHIALPVLWDSHETRHFEWIQRIQIAQKLYKLRETIPEAEGLHKEYVQIQKSWIAEQHAIDEQDFGVYCYSYGGNSTDIFPKGCVCSSSISSILKINSQNLGVTAKGLTSSTSRSINPLTLSSFPGNRAENLPETFLETVPPPTHCPNCHGPDIISHNNEMTLTEKIRRAAKTEMEIEQERAAKNEAAKKLNPFPAKPTYPEPLDDPDTICHGKVRRILSHRAGRPGYQVYTIEWIPYDLDCEPVTWQVRLESLLYYPKLVNDYHGIKGMDIPPWPKKRDPVSSASLGVRHIKKALEDRKLDLKKLGFPIKQQEYEIIQEKWSIRDQWQRIGRGWGSARQVVRHHKDRWMEDKFTKELIAQHLEVEEFSKEYDLQGIIGGMISKRRSEPNLYARARVLNDTQPECLVINRRFSEEDEREWREHFSDMIAGLSNDNAGKGSLGGVQAQPPELRNAHSLPRVMSTLRRDHLRISRPFMAEPGGFGRNSSHVGSDHSQTELDNTSGPPKKAVADSSNTEKSLFYGLFRRLSRGRLRKPQSNATGTQLPAPLNGKLSPPRHNFRPTNRTYVPLSEANFSCLDGASHSNDEDDLPLMQSAMTITNQDTPNRGEKPPQREQREDSTFVSFPGYEAAATTVAAPYFCYRPRRLTCTDGCGNVITRDESGNTCVGPEVHHHHHYHSHQHHHYHSGEASESQAESVTTDDEEDRAESSGSSHAIESIEGAGRELWLDGALEAESCRPEIIRSESNSGKTTILNNFFGSCTRPRRSGSIAGSSKSSRRPSKPEKTDDSNEEGKKTSWSDLLVTASNSSSSSLEILEEEEEEEENFSVIKRKAIKELPVLLCPYCHAPLGDLTHACRSVVIETTQRKEPTTSVERFRDLRSQVCSKEKARRHTLGEESHAERISIKALGNVYRNQMKGLLRRLSNA</sequence>
<dbReference type="Proteomes" id="UP000018144">
    <property type="component" value="Unassembled WGS sequence"/>
</dbReference>
<feature type="region of interest" description="Disordered" evidence="1">
    <location>
        <begin position="675"/>
        <end position="726"/>
    </location>
</feature>
<keyword evidence="3" id="KW-1185">Reference proteome</keyword>
<feature type="compositionally biased region" description="Basic residues" evidence="1">
    <location>
        <begin position="680"/>
        <end position="693"/>
    </location>
</feature>
<dbReference type="AlphaFoldDB" id="U4LT41"/>
<feature type="compositionally biased region" description="Basic and acidic residues" evidence="1">
    <location>
        <begin position="614"/>
        <end position="628"/>
    </location>
</feature>
<organism evidence="2 3">
    <name type="scientific">Pyronema omphalodes (strain CBS 100304)</name>
    <name type="common">Pyronema confluens</name>
    <dbReference type="NCBI Taxonomy" id="1076935"/>
    <lineage>
        <taxon>Eukaryota</taxon>
        <taxon>Fungi</taxon>
        <taxon>Dikarya</taxon>
        <taxon>Ascomycota</taxon>
        <taxon>Pezizomycotina</taxon>
        <taxon>Pezizomycetes</taxon>
        <taxon>Pezizales</taxon>
        <taxon>Pyronemataceae</taxon>
        <taxon>Pyronema</taxon>
    </lineage>
</organism>
<protein>
    <submittedName>
        <fullName evidence="2">Uncharacterized protein</fullName>
    </submittedName>
</protein>
<feature type="region of interest" description="Disordered" evidence="1">
    <location>
        <begin position="484"/>
        <end position="524"/>
    </location>
</feature>
<accession>U4LT41</accession>
<dbReference type="EMBL" id="HF935442">
    <property type="protein sequence ID" value="CCX30566.1"/>
    <property type="molecule type" value="Genomic_DNA"/>
</dbReference>
<feature type="compositionally biased region" description="Basic and acidic residues" evidence="1">
    <location>
        <begin position="789"/>
        <end position="805"/>
    </location>
</feature>